<feature type="domain" description="Photolyase/cryptochrome alpha/beta" evidence="7">
    <location>
        <begin position="3"/>
        <end position="126"/>
    </location>
</feature>
<dbReference type="InterPro" id="IPR018394">
    <property type="entry name" value="DNA_photolyase_1_CS_C"/>
</dbReference>
<comment type="cofactor">
    <cofactor evidence="1">
        <name>(6R)-5,10-methylene-5,6,7,8-tetrahydrofolate</name>
        <dbReference type="ChEBI" id="CHEBI:15636"/>
    </cofactor>
</comment>
<evidence type="ECO:0000259" key="7">
    <source>
        <dbReference type="PROSITE" id="PS51645"/>
    </source>
</evidence>
<evidence type="ECO:0000256" key="1">
    <source>
        <dbReference type="ARBA" id="ARBA00001932"/>
    </source>
</evidence>
<dbReference type="PROSITE" id="PS00691">
    <property type="entry name" value="DNA_PHOTOLYASES_1_2"/>
    <property type="match status" value="1"/>
</dbReference>
<dbReference type="Pfam" id="PF03441">
    <property type="entry name" value="FAD_binding_7"/>
    <property type="match status" value="1"/>
</dbReference>
<accession>A0ABW4TVH9</accession>
<reference evidence="9" key="1">
    <citation type="journal article" date="2019" name="Int. J. Syst. Evol. Microbiol.">
        <title>The Global Catalogue of Microorganisms (GCM) 10K type strain sequencing project: providing services to taxonomists for standard genome sequencing and annotation.</title>
        <authorList>
            <consortium name="The Broad Institute Genomics Platform"/>
            <consortium name="The Broad Institute Genome Sequencing Center for Infectious Disease"/>
            <person name="Wu L."/>
            <person name="Ma J."/>
        </authorList>
    </citation>
    <scope>NUCLEOTIDE SEQUENCE [LARGE SCALE GENOMIC DNA]</scope>
    <source>
        <strain evidence="9">CGMCC 1.12702</strain>
    </source>
</reference>
<dbReference type="InterPro" id="IPR002081">
    <property type="entry name" value="Cryptochrome/DNA_photolyase_1"/>
</dbReference>
<comment type="similarity">
    <text evidence="6">Belongs to the DNA photolyase family.</text>
</comment>
<gene>
    <name evidence="8" type="ORF">ACFSGX_08035</name>
</gene>
<keyword evidence="8" id="KW-0456">Lyase</keyword>
<evidence type="ECO:0000256" key="5">
    <source>
        <dbReference type="ARBA" id="ARBA00022991"/>
    </source>
</evidence>
<dbReference type="Gene3D" id="1.25.40.80">
    <property type="match status" value="1"/>
</dbReference>
<dbReference type="PROSITE" id="PS51645">
    <property type="entry name" value="PHR_CRY_ALPHA_BETA"/>
    <property type="match status" value="1"/>
</dbReference>
<evidence type="ECO:0000313" key="8">
    <source>
        <dbReference type="EMBL" id="MFD1950714.1"/>
    </source>
</evidence>
<protein>
    <submittedName>
        <fullName evidence="8">Cryptochrome/photolyase family protein</fullName>
        <ecNumber evidence="8">4.1.99.3</ecNumber>
    </submittedName>
</protein>
<dbReference type="InterPro" id="IPR014729">
    <property type="entry name" value="Rossmann-like_a/b/a_fold"/>
</dbReference>
<evidence type="ECO:0000313" key="9">
    <source>
        <dbReference type="Proteomes" id="UP001597400"/>
    </source>
</evidence>
<keyword evidence="4 6" id="KW-0274">FAD</keyword>
<comment type="caution">
    <text evidence="8">The sequence shown here is derived from an EMBL/GenBank/DDBJ whole genome shotgun (WGS) entry which is preliminary data.</text>
</comment>
<dbReference type="EC" id="4.1.99.3" evidence="8"/>
<dbReference type="Pfam" id="PF00875">
    <property type="entry name" value="DNA_photolyase"/>
    <property type="match status" value="1"/>
</dbReference>
<name>A0ABW4TVH9_9SPHN</name>
<dbReference type="Gene3D" id="3.40.50.620">
    <property type="entry name" value="HUPs"/>
    <property type="match status" value="1"/>
</dbReference>
<dbReference type="InterPro" id="IPR006050">
    <property type="entry name" value="DNA_photolyase_N"/>
</dbReference>
<organism evidence="8 9">
    <name type="scientific">Sphingomonas arantia</name>
    <dbReference type="NCBI Taxonomy" id="1460676"/>
    <lineage>
        <taxon>Bacteria</taxon>
        <taxon>Pseudomonadati</taxon>
        <taxon>Pseudomonadota</taxon>
        <taxon>Alphaproteobacteria</taxon>
        <taxon>Sphingomonadales</taxon>
        <taxon>Sphingomonadaceae</taxon>
        <taxon>Sphingomonas</taxon>
    </lineage>
</organism>
<dbReference type="PANTHER" id="PTHR11455">
    <property type="entry name" value="CRYPTOCHROME"/>
    <property type="match status" value="1"/>
</dbReference>
<evidence type="ECO:0000256" key="4">
    <source>
        <dbReference type="ARBA" id="ARBA00022827"/>
    </source>
</evidence>
<dbReference type="InterPro" id="IPR036134">
    <property type="entry name" value="Crypto/Photolyase_FAD-like_sf"/>
</dbReference>
<dbReference type="Proteomes" id="UP001597400">
    <property type="component" value="Unassembled WGS sequence"/>
</dbReference>
<sequence>MTTPSIVWFRQDLRLADQPALAAAAHDGPVVGVYVLDDDAPGAWKIGGAQRWWLHHSLTALAADLKKHGVPLILRRGDAVAEIGKLAKEVGAETVHAVHHYEPWWKVAEDALGKALTLKLHGGMLLDDPDSIRTGSGGRYRMFTAFWKALRERMPPPEPIAAPRNLSGPSGKIASDDLADWKLLPTTPDWSPGFADWKPGEAGAHAALKAFVPKVGAYDTARNLPSEEGTSRLSPHLHHGEVSPAAVWHAVAKGKGDTEPYLREVGWRDFTSNVIDILPAYADANGRNAYDAMPWRTGKEADADFKAWTEGRTGYPLVDAGMRQLWTHGWMHNRVRMVAASFMIKHLLLDWRRGEAWYWDCLIDADYGNNSVNWQWVAGTGIDSNPFGRIMAPLTQSPKFDAADYIRTWVPELADLSDGAIHDPEEAGCRPADYPEKIIGHREARERALQAVKKVTARDPGASD</sequence>
<dbReference type="EMBL" id="JBHUGS010000002">
    <property type="protein sequence ID" value="MFD1950714.1"/>
    <property type="molecule type" value="Genomic_DNA"/>
</dbReference>
<keyword evidence="5 6" id="KW-0157">Chromophore</keyword>
<dbReference type="PROSITE" id="PS00394">
    <property type="entry name" value="DNA_PHOTOLYASES_1_1"/>
    <property type="match status" value="1"/>
</dbReference>
<evidence type="ECO:0000256" key="2">
    <source>
        <dbReference type="ARBA" id="ARBA00001974"/>
    </source>
</evidence>
<dbReference type="SUPFAM" id="SSF48173">
    <property type="entry name" value="Cryptochrome/photolyase FAD-binding domain"/>
    <property type="match status" value="1"/>
</dbReference>
<dbReference type="Gene3D" id="1.10.579.10">
    <property type="entry name" value="DNA Cyclobutane Dipyrimidine Photolyase, subunit A, domain 3"/>
    <property type="match status" value="1"/>
</dbReference>
<dbReference type="RefSeq" id="WP_380928930.1">
    <property type="nucleotide sequence ID" value="NZ_JBHUGS010000002.1"/>
</dbReference>
<dbReference type="PANTHER" id="PTHR11455:SF9">
    <property type="entry name" value="CRYPTOCHROME CIRCADIAN CLOCK 5 ISOFORM X1"/>
    <property type="match status" value="1"/>
</dbReference>
<dbReference type="InterPro" id="IPR005101">
    <property type="entry name" value="Cryptochr/Photolyase_FAD-bd"/>
</dbReference>
<dbReference type="GO" id="GO:0003904">
    <property type="term" value="F:deoxyribodipyrimidine photo-lyase activity"/>
    <property type="evidence" value="ECO:0007669"/>
    <property type="project" value="UniProtKB-EC"/>
</dbReference>
<dbReference type="SUPFAM" id="SSF52425">
    <property type="entry name" value="Cryptochrome/photolyase, N-terminal domain"/>
    <property type="match status" value="1"/>
</dbReference>
<comment type="cofactor">
    <cofactor evidence="2">
        <name>FAD</name>
        <dbReference type="ChEBI" id="CHEBI:57692"/>
    </cofactor>
</comment>
<keyword evidence="9" id="KW-1185">Reference proteome</keyword>
<evidence type="ECO:0000256" key="6">
    <source>
        <dbReference type="RuleBase" id="RU004182"/>
    </source>
</evidence>
<evidence type="ECO:0000256" key="3">
    <source>
        <dbReference type="ARBA" id="ARBA00022630"/>
    </source>
</evidence>
<dbReference type="PRINTS" id="PR00147">
    <property type="entry name" value="DNAPHOTLYASE"/>
</dbReference>
<dbReference type="InterPro" id="IPR036155">
    <property type="entry name" value="Crypto/Photolyase_N_sf"/>
</dbReference>
<proteinExistence type="inferred from homology"/>
<keyword evidence="3 6" id="KW-0285">Flavoprotein</keyword>